<dbReference type="AlphaFoldDB" id="A0A0F9Z001"/>
<dbReference type="SUPFAM" id="SSF53448">
    <property type="entry name" value="Nucleotide-diphospho-sugar transferases"/>
    <property type="match status" value="1"/>
</dbReference>
<evidence type="ECO:0000313" key="2">
    <source>
        <dbReference type="Proteomes" id="UP000034349"/>
    </source>
</evidence>
<accession>A0A0F9Z001</accession>
<name>A0A0F9Z001_9BACT</name>
<organism evidence="1 2">
    <name type="scientific">Candidatus Roizmanbacteria bacterium GW2011_GWA2_32_13</name>
    <dbReference type="NCBI Taxonomy" id="1618475"/>
    <lineage>
        <taxon>Bacteria</taxon>
        <taxon>Candidatus Roizmaniibacteriota</taxon>
    </lineage>
</organism>
<dbReference type="Proteomes" id="UP000034349">
    <property type="component" value="Unassembled WGS sequence"/>
</dbReference>
<protein>
    <recommendedName>
        <fullName evidence="3">Glycosyltransferase 2-like domain-containing protein</fullName>
    </recommendedName>
</protein>
<dbReference type="Gene3D" id="3.90.550.10">
    <property type="entry name" value="Spore Coat Polysaccharide Biosynthesis Protein SpsA, Chain A"/>
    <property type="match status" value="1"/>
</dbReference>
<proteinExistence type="predicted"/>
<dbReference type="PATRIC" id="fig|1618475.3.peg.127"/>
<gene>
    <name evidence="1" type="ORF">UR23_C0008G0002</name>
</gene>
<dbReference type="EMBL" id="LBOK01000008">
    <property type="protein sequence ID" value="KKP37069.1"/>
    <property type="molecule type" value="Genomic_DNA"/>
</dbReference>
<evidence type="ECO:0000313" key="1">
    <source>
        <dbReference type="EMBL" id="KKP37069.1"/>
    </source>
</evidence>
<evidence type="ECO:0008006" key="3">
    <source>
        <dbReference type="Google" id="ProtNLM"/>
    </source>
</evidence>
<reference evidence="1 2" key="1">
    <citation type="journal article" date="2015" name="Nature">
        <title>rRNA introns, odd ribosomes, and small enigmatic genomes across a large radiation of phyla.</title>
        <authorList>
            <person name="Brown C.T."/>
            <person name="Hug L.A."/>
            <person name="Thomas B.C."/>
            <person name="Sharon I."/>
            <person name="Castelle C.J."/>
            <person name="Singh A."/>
            <person name="Wilkins M.J."/>
            <person name="Williams K.H."/>
            <person name="Banfield J.F."/>
        </authorList>
    </citation>
    <scope>NUCLEOTIDE SEQUENCE [LARGE SCALE GENOMIC DNA]</scope>
</reference>
<comment type="caution">
    <text evidence="1">The sequence shown here is derived from an EMBL/GenBank/DDBJ whole genome shotgun (WGS) entry which is preliminary data.</text>
</comment>
<sequence>MLSPIVLFVYNRPEHTQKTVESLQKNFLAEESDLFIFSDGPKNDLDVVKVQEVRNYIKKISGFKSTAISEKDKNLGLANSIISGVTDIVNKFGKIIVLEDDMISSPYFLEFMNEALDIYGNEKKVISIHGYIYPIKNKLKEKLPETFFLKGADCWGWATWKRGWNLFEPDGGKLLRELEERNLLHEFDFNGSYPYSNMLRRQIAGQNDSWAIRWYASAFLRDKLTLYPRESLIQNIGLDNSGTHAGNSYLKETALVKEKIEISRIPAEENVTAKKILARYFKSAKPGLIKRIINKMSLK</sequence>
<dbReference type="InterPro" id="IPR029044">
    <property type="entry name" value="Nucleotide-diphossugar_trans"/>
</dbReference>